<dbReference type="AlphaFoldDB" id="A0A844H2G3"/>
<proteinExistence type="predicted"/>
<accession>A0A844H2G3</accession>
<gene>
    <name evidence="2" type="ORF">GGC33_15615</name>
</gene>
<name>A0A844H2G3_9CHRO</name>
<organism evidence="2 3">
    <name type="scientific">Cyanobacterium aponinum 0216</name>
    <dbReference type="NCBI Taxonomy" id="2676140"/>
    <lineage>
        <taxon>Bacteria</taxon>
        <taxon>Bacillati</taxon>
        <taxon>Cyanobacteriota</taxon>
        <taxon>Cyanophyceae</taxon>
        <taxon>Oscillatoriophycideae</taxon>
        <taxon>Chroococcales</taxon>
        <taxon>Geminocystaceae</taxon>
        <taxon>Cyanobacterium</taxon>
    </lineage>
</organism>
<evidence type="ECO:0000313" key="2">
    <source>
        <dbReference type="EMBL" id="MTF40346.1"/>
    </source>
</evidence>
<dbReference type="RefSeq" id="WP_155084553.1">
    <property type="nucleotide sequence ID" value="NZ_WMIA01000026.1"/>
</dbReference>
<evidence type="ECO:0000313" key="3">
    <source>
        <dbReference type="Proteomes" id="UP000437131"/>
    </source>
</evidence>
<reference evidence="2 3" key="1">
    <citation type="submission" date="2019-11" db="EMBL/GenBank/DDBJ databases">
        <title>Isolation of a new High Light Tolerant Cyanobacteria.</title>
        <authorList>
            <person name="Dobson Z."/>
            <person name="Vaughn N."/>
            <person name="Vaughn M."/>
            <person name="Fromme P."/>
            <person name="Mazor Y."/>
        </authorList>
    </citation>
    <scope>NUCLEOTIDE SEQUENCE [LARGE SCALE GENOMIC DNA]</scope>
    <source>
        <strain evidence="2 3">0216</strain>
    </source>
</reference>
<feature type="transmembrane region" description="Helical" evidence="1">
    <location>
        <begin position="6"/>
        <end position="29"/>
    </location>
</feature>
<comment type="caution">
    <text evidence="2">The sequence shown here is derived from an EMBL/GenBank/DDBJ whole genome shotgun (WGS) entry which is preliminary data.</text>
</comment>
<keyword evidence="1" id="KW-0472">Membrane</keyword>
<protein>
    <submittedName>
        <fullName evidence="2">Uncharacterized protein</fullName>
    </submittedName>
</protein>
<sequence length="259" mass="29968">MFKYNFPFFFLIIIIFEIIKIPVSFISFVKSAKAEKFKSNICDSSQLEANFELKESSIYICTNNEEKQLIQINTNTHEKILSLRAFGSFPTYGATEGNYDDPDSKIYNISPFDFKVIQASIITKIEPVISTQYLPKEVEITILQGSLEENAIASCQPRKPVAVFETEQDNIYICIEEKDNVNAIEMNYLQISKKSQEEINNIPAHLTNNFSYETETKNNKKYVVSYRGLKIYENQKSIEEIPIKNIYLSHPDYTEEDTH</sequence>
<keyword evidence="1" id="KW-1133">Transmembrane helix</keyword>
<evidence type="ECO:0000256" key="1">
    <source>
        <dbReference type="SAM" id="Phobius"/>
    </source>
</evidence>
<keyword evidence="1" id="KW-0812">Transmembrane</keyword>
<dbReference type="EMBL" id="WMIA01000026">
    <property type="protein sequence ID" value="MTF40346.1"/>
    <property type="molecule type" value="Genomic_DNA"/>
</dbReference>
<dbReference type="Proteomes" id="UP000437131">
    <property type="component" value="Unassembled WGS sequence"/>
</dbReference>